<evidence type="ECO:0000256" key="10">
    <source>
        <dbReference type="ARBA" id="ARBA00023316"/>
    </source>
</evidence>
<feature type="domain" description="Penicillin-binding protein dimerisation" evidence="14">
    <location>
        <begin position="67"/>
        <end position="267"/>
    </location>
</feature>
<dbReference type="GO" id="GO:0071555">
    <property type="term" value="P:cell wall organization"/>
    <property type="evidence" value="ECO:0007669"/>
    <property type="project" value="UniProtKB-KW"/>
</dbReference>
<keyword evidence="6" id="KW-0133">Cell shape</keyword>
<evidence type="ECO:0000313" key="16">
    <source>
        <dbReference type="Proteomes" id="UP000682811"/>
    </source>
</evidence>
<dbReference type="InterPro" id="IPR036138">
    <property type="entry name" value="PBP_dimer_sf"/>
</dbReference>
<keyword evidence="4" id="KW-1003">Cell membrane</keyword>
<dbReference type="RefSeq" id="WP_212977552.1">
    <property type="nucleotide sequence ID" value="NZ_AP025343.1"/>
</dbReference>
<dbReference type="AlphaFoldDB" id="A0A920CPP7"/>
<accession>A0A920CPP7</accession>
<protein>
    <submittedName>
        <fullName evidence="15">Penicillin-binding protein</fullName>
    </submittedName>
</protein>
<evidence type="ECO:0000259" key="13">
    <source>
        <dbReference type="Pfam" id="PF00905"/>
    </source>
</evidence>
<dbReference type="Pfam" id="PF00905">
    <property type="entry name" value="Transpeptidase"/>
    <property type="match status" value="1"/>
</dbReference>
<dbReference type="Gene3D" id="3.40.710.10">
    <property type="entry name" value="DD-peptidase/beta-lactamase superfamily"/>
    <property type="match status" value="1"/>
</dbReference>
<keyword evidence="5 12" id="KW-0812">Transmembrane</keyword>
<feature type="compositionally biased region" description="Low complexity" evidence="11">
    <location>
        <begin position="677"/>
        <end position="694"/>
    </location>
</feature>
<dbReference type="EMBL" id="BORT01000004">
    <property type="protein sequence ID" value="GIO46540.1"/>
    <property type="molecule type" value="Genomic_DNA"/>
</dbReference>
<dbReference type="Proteomes" id="UP000682811">
    <property type="component" value="Unassembled WGS sequence"/>
</dbReference>
<dbReference type="GO" id="GO:0005886">
    <property type="term" value="C:plasma membrane"/>
    <property type="evidence" value="ECO:0007669"/>
    <property type="project" value="UniProtKB-SubCell"/>
</dbReference>
<feature type="region of interest" description="Disordered" evidence="11">
    <location>
        <begin position="673"/>
        <end position="694"/>
    </location>
</feature>
<evidence type="ECO:0000313" key="15">
    <source>
        <dbReference type="EMBL" id="GIO46540.1"/>
    </source>
</evidence>
<evidence type="ECO:0000259" key="14">
    <source>
        <dbReference type="Pfam" id="PF03717"/>
    </source>
</evidence>
<dbReference type="InterPro" id="IPR050515">
    <property type="entry name" value="Beta-lactam/transpept"/>
</dbReference>
<evidence type="ECO:0000256" key="5">
    <source>
        <dbReference type="ARBA" id="ARBA00022692"/>
    </source>
</evidence>
<dbReference type="SUPFAM" id="SSF56519">
    <property type="entry name" value="Penicillin binding protein dimerisation domain"/>
    <property type="match status" value="1"/>
</dbReference>
<sequence>MSDYTPDHPEQEETKKKGNLNLRINLFFFSTFIIFCVIIIRLAILQFVEGPTLTEKESSNIVKDVPLPPIRGTIFDAAGVKLAYSTPTQSLYITLMKDYSQKNGIKNRPEAEELAQRLLEVFDKYGDSDKKMTKQDIIDAMDLDYKKYAGYSPRRIKMELNQKEIAYFSEHKSDFPGISIEEESVRHYDPDTVAVQTIGYIRTFSGSKSLAKYKGIDEAQRSADVTNDPGMIYTEPEFVGFDGLELMYQDELRGKNGYKKVPINPRNMPEGVDEIVPPVKGNNIYSTINKEVQLATEKAITDQLSWLHSHPVSGRTHPNATTGFAVAMEVKTGNVVAMASMPDYDPNIWQTGSVTPENWKKIQNIYLNGTIRSFSPGKKGDHPESVVLLGSTQKPLSVLLGLNEGLITTNTYYQDRGAAYFGKEGHQTRVQNSGGHVYGGMDPAKAIEKSSNAFMVEMIGNRLYNKYKDKSIGVWDEYMTKFGLGVLTESGLPGEWKGRKEYTNVKQAGSTQAAMAYASFGQQGKYTTLQLAQYTAMLANEGKRLKPQLVSKITDEKGNVVKTFKPEVLNTVNFPKSYWNEIRTGMKSSVSAFDDFKYPFARKTGTSTQQVGHQLVDNGVFIAYAPRDNPVLAVAVMIPEGGFGSQSAAPVARKIFDAYDQVYGLDGVPKGNLNTDANGNGNASSTGNTAQGNH</sequence>
<dbReference type="GO" id="GO:0071972">
    <property type="term" value="F:peptidoglycan L,D-transpeptidase activity"/>
    <property type="evidence" value="ECO:0007669"/>
    <property type="project" value="TreeGrafter"/>
</dbReference>
<dbReference type="GO" id="GO:0008658">
    <property type="term" value="F:penicillin binding"/>
    <property type="evidence" value="ECO:0007669"/>
    <property type="project" value="InterPro"/>
</dbReference>
<comment type="subcellular location">
    <subcellularLocation>
        <location evidence="2">Cell membrane</location>
    </subcellularLocation>
    <subcellularLocation>
        <location evidence="1">Membrane</location>
        <topology evidence="1">Single-pass membrane protein</topology>
    </subcellularLocation>
</comment>
<evidence type="ECO:0000256" key="3">
    <source>
        <dbReference type="ARBA" id="ARBA00007171"/>
    </source>
</evidence>
<dbReference type="Pfam" id="PF03717">
    <property type="entry name" value="PBP_dimer"/>
    <property type="match status" value="1"/>
</dbReference>
<proteinExistence type="inferred from homology"/>
<dbReference type="GO" id="GO:0008360">
    <property type="term" value="P:regulation of cell shape"/>
    <property type="evidence" value="ECO:0007669"/>
    <property type="project" value="UniProtKB-KW"/>
</dbReference>
<dbReference type="GO" id="GO:0009252">
    <property type="term" value="P:peptidoglycan biosynthetic process"/>
    <property type="evidence" value="ECO:0007669"/>
    <property type="project" value="UniProtKB-KW"/>
</dbReference>
<comment type="caution">
    <text evidence="15">The sequence shown here is derived from an EMBL/GenBank/DDBJ whole genome shotgun (WGS) entry which is preliminary data.</text>
</comment>
<evidence type="ECO:0000256" key="4">
    <source>
        <dbReference type="ARBA" id="ARBA00022475"/>
    </source>
</evidence>
<feature type="transmembrane region" description="Helical" evidence="12">
    <location>
        <begin position="26"/>
        <end position="48"/>
    </location>
</feature>
<name>A0A920CPP7_9BACL</name>
<evidence type="ECO:0000256" key="8">
    <source>
        <dbReference type="ARBA" id="ARBA00022989"/>
    </source>
</evidence>
<dbReference type="PANTHER" id="PTHR30627:SF2">
    <property type="entry name" value="PEPTIDOGLYCAN D,D-TRANSPEPTIDASE MRDA"/>
    <property type="match status" value="1"/>
</dbReference>
<evidence type="ECO:0000256" key="6">
    <source>
        <dbReference type="ARBA" id="ARBA00022960"/>
    </source>
</evidence>
<comment type="similarity">
    <text evidence="3">Belongs to the transpeptidase family.</text>
</comment>
<keyword evidence="16" id="KW-1185">Reference proteome</keyword>
<evidence type="ECO:0000256" key="12">
    <source>
        <dbReference type="SAM" id="Phobius"/>
    </source>
</evidence>
<evidence type="ECO:0000256" key="9">
    <source>
        <dbReference type="ARBA" id="ARBA00023136"/>
    </source>
</evidence>
<keyword evidence="7" id="KW-0573">Peptidoglycan synthesis</keyword>
<evidence type="ECO:0000256" key="1">
    <source>
        <dbReference type="ARBA" id="ARBA00004167"/>
    </source>
</evidence>
<keyword evidence="10" id="KW-0961">Cell wall biogenesis/degradation</keyword>
<keyword evidence="9 12" id="KW-0472">Membrane</keyword>
<keyword evidence="8 12" id="KW-1133">Transmembrane helix</keyword>
<dbReference type="Gene3D" id="3.90.1310.10">
    <property type="entry name" value="Penicillin-binding protein 2a (Domain 2)"/>
    <property type="match status" value="1"/>
</dbReference>
<reference evidence="15 16" key="1">
    <citation type="submission" date="2021-03" db="EMBL/GenBank/DDBJ databases">
        <title>Antimicrobial resistance genes in bacteria isolated from Japanese honey, and their potential for conferring macrolide and lincosamide resistance in the American foulbrood pathogen Paenibacillus larvae.</title>
        <authorList>
            <person name="Okamoto M."/>
            <person name="Kumagai M."/>
            <person name="Kanamori H."/>
            <person name="Takamatsu D."/>
        </authorList>
    </citation>
    <scope>NUCLEOTIDE SEQUENCE [LARGE SCALE GENOMIC DNA]</scope>
    <source>
        <strain evidence="15 16">J34TS1</strain>
    </source>
</reference>
<evidence type="ECO:0000256" key="2">
    <source>
        <dbReference type="ARBA" id="ARBA00004236"/>
    </source>
</evidence>
<dbReference type="PANTHER" id="PTHR30627">
    <property type="entry name" value="PEPTIDOGLYCAN D,D-TRANSPEPTIDASE"/>
    <property type="match status" value="1"/>
</dbReference>
<dbReference type="InterPro" id="IPR005311">
    <property type="entry name" value="PBP_dimer"/>
</dbReference>
<dbReference type="InterPro" id="IPR001460">
    <property type="entry name" value="PCN-bd_Tpept"/>
</dbReference>
<dbReference type="SUPFAM" id="SSF56601">
    <property type="entry name" value="beta-lactamase/transpeptidase-like"/>
    <property type="match status" value="1"/>
</dbReference>
<evidence type="ECO:0000256" key="7">
    <source>
        <dbReference type="ARBA" id="ARBA00022984"/>
    </source>
</evidence>
<gene>
    <name evidence="15" type="ORF">J34TS1_13050</name>
</gene>
<dbReference type="InterPro" id="IPR012338">
    <property type="entry name" value="Beta-lactam/transpept-like"/>
</dbReference>
<organism evidence="15 16">
    <name type="scientific">Paenibacillus azoreducens</name>
    <dbReference type="NCBI Taxonomy" id="116718"/>
    <lineage>
        <taxon>Bacteria</taxon>
        <taxon>Bacillati</taxon>
        <taxon>Bacillota</taxon>
        <taxon>Bacilli</taxon>
        <taxon>Bacillales</taxon>
        <taxon>Paenibacillaceae</taxon>
        <taxon>Paenibacillus</taxon>
    </lineage>
</organism>
<feature type="domain" description="Penicillin-binding protein transpeptidase" evidence="13">
    <location>
        <begin position="323"/>
        <end position="656"/>
    </location>
</feature>
<evidence type="ECO:0000256" key="11">
    <source>
        <dbReference type="SAM" id="MobiDB-lite"/>
    </source>
</evidence>